<organism evidence="2 3">
    <name type="scientific">Silvimonas amylolytica</name>
    <dbReference type="NCBI Taxonomy" id="449663"/>
    <lineage>
        <taxon>Bacteria</taxon>
        <taxon>Pseudomonadati</taxon>
        <taxon>Pseudomonadota</taxon>
        <taxon>Betaproteobacteria</taxon>
        <taxon>Neisseriales</taxon>
        <taxon>Chitinibacteraceae</taxon>
        <taxon>Silvimonas</taxon>
    </lineage>
</organism>
<dbReference type="Gene3D" id="3.40.30.10">
    <property type="entry name" value="Glutaredoxin"/>
    <property type="match status" value="1"/>
</dbReference>
<dbReference type="EMBL" id="BMLY01000001">
    <property type="protein sequence ID" value="GGP24658.1"/>
    <property type="molecule type" value="Genomic_DNA"/>
</dbReference>
<name>A0ABQ2PGG8_9NEIS</name>
<dbReference type="SUPFAM" id="SSF52833">
    <property type="entry name" value="Thioredoxin-like"/>
    <property type="match status" value="1"/>
</dbReference>
<accession>A0ABQ2PGG8</accession>
<sequence length="216" mass="23229">MQPALTLLFDPLCGWCYAAHPVLEKLSAALAGDVQWQLLPTGLFAGEGGQAMTAQKRDYFWQNDQRIAEMTGQPFTQAYYDQVLCDFDSRFDSALATKAWFLIAQAKPAQALAALQDIQRVRYIHGHGSSDLEALTAVATQYGLDGNTFSAAMRDETPAELAAAITQASQMMSSFGVSGVPSLILHTPKGSGVVPGGALYQNPEQLIAMIRNALSA</sequence>
<comment type="caution">
    <text evidence="2">The sequence shown here is derived from an EMBL/GenBank/DDBJ whole genome shotgun (WGS) entry which is preliminary data.</text>
</comment>
<dbReference type="RefSeq" id="WP_188688311.1">
    <property type="nucleotide sequence ID" value="NZ_BMLY01000001.1"/>
</dbReference>
<reference evidence="3" key="1">
    <citation type="journal article" date="2019" name="Int. J. Syst. Evol. Microbiol.">
        <title>The Global Catalogue of Microorganisms (GCM) 10K type strain sequencing project: providing services to taxonomists for standard genome sequencing and annotation.</title>
        <authorList>
            <consortium name="The Broad Institute Genomics Platform"/>
            <consortium name="The Broad Institute Genome Sequencing Center for Infectious Disease"/>
            <person name="Wu L."/>
            <person name="Ma J."/>
        </authorList>
    </citation>
    <scope>NUCLEOTIDE SEQUENCE [LARGE SCALE GENOMIC DNA]</scope>
    <source>
        <strain evidence="3">CGMCC 1.8860</strain>
    </source>
</reference>
<feature type="domain" description="DSBA-like thioredoxin" evidence="1">
    <location>
        <begin position="7"/>
        <end position="197"/>
    </location>
</feature>
<dbReference type="CDD" id="cd03025">
    <property type="entry name" value="DsbA_FrnE_like"/>
    <property type="match status" value="1"/>
</dbReference>
<gene>
    <name evidence="2" type="ORF">GCM10010971_04770</name>
</gene>
<dbReference type="Proteomes" id="UP000621859">
    <property type="component" value="Unassembled WGS sequence"/>
</dbReference>
<evidence type="ECO:0000313" key="3">
    <source>
        <dbReference type="Proteomes" id="UP000621859"/>
    </source>
</evidence>
<protein>
    <submittedName>
        <fullName evidence="2">DsbA family protein</fullName>
    </submittedName>
</protein>
<dbReference type="PANTHER" id="PTHR13887:SF51">
    <property type="entry name" value="DSBA FAMILY PROTEIN"/>
    <property type="match status" value="1"/>
</dbReference>
<dbReference type="InterPro" id="IPR001853">
    <property type="entry name" value="DSBA-like_thioredoxin_dom"/>
</dbReference>
<dbReference type="PANTHER" id="PTHR13887">
    <property type="entry name" value="GLUTATHIONE S-TRANSFERASE KAPPA"/>
    <property type="match status" value="1"/>
</dbReference>
<evidence type="ECO:0000259" key="1">
    <source>
        <dbReference type="Pfam" id="PF01323"/>
    </source>
</evidence>
<keyword evidence="3" id="KW-1185">Reference proteome</keyword>
<proteinExistence type="predicted"/>
<dbReference type="InterPro" id="IPR036249">
    <property type="entry name" value="Thioredoxin-like_sf"/>
</dbReference>
<evidence type="ECO:0000313" key="2">
    <source>
        <dbReference type="EMBL" id="GGP24658.1"/>
    </source>
</evidence>
<dbReference type="Pfam" id="PF01323">
    <property type="entry name" value="DSBA"/>
    <property type="match status" value="1"/>
</dbReference>